<feature type="compositionally biased region" description="Basic and acidic residues" evidence="6">
    <location>
        <begin position="46"/>
        <end position="76"/>
    </location>
</feature>
<dbReference type="InterPro" id="IPR000504">
    <property type="entry name" value="RRM_dom"/>
</dbReference>
<feature type="compositionally biased region" description="Polar residues" evidence="6">
    <location>
        <begin position="366"/>
        <end position="383"/>
    </location>
</feature>
<protein>
    <recommendedName>
        <fullName evidence="7">RRM domain-containing protein</fullName>
    </recommendedName>
</protein>
<keyword evidence="3" id="KW-0866">Nonsense-mediated mRNA decay</keyword>
<dbReference type="SUPFAM" id="SSF54928">
    <property type="entry name" value="RNA-binding domain, RBD"/>
    <property type="match status" value="2"/>
</dbReference>
<dbReference type="CDD" id="cd00590">
    <property type="entry name" value="RRM_SF"/>
    <property type="match status" value="1"/>
</dbReference>
<dbReference type="Proteomes" id="UP001338125">
    <property type="component" value="Unassembled WGS sequence"/>
</dbReference>
<comment type="subcellular location">
    <subcellularLocation>
        <location evidence="1">Nucleus</location>
    </subcellularLocation>
</comment>
<evidence type="ECO:0000256" key="5">
    <source>
        <dbReference type="PROSITE-ProRule" id="PRU00176"/>
    </source>
</evidence>
<dbReference type="InterPro" id="IPR005120">
    <property type="entry name" value="UPF3_dom"/>
</dbReference>
<feature type="region of interest" description="Disordered" evidence="6">
    <location>
        <begin position="241"/>
        <end position="467"/>
    </location>
</feature>
<evidence type="ECO:0000256" key="6">
    <source>
        <dbReference type="SAM" id="MobiDB-lite"/>
    </source>
</evidence>
<feature type="compositionally biased region" description="Low complexity" evidence="6">
    <location>
        <begin position="303"/>
        <end position="320"/>
    </location>
</feature>
<keyword evidence="9" id="KW-1185">Reference proteome</keyword>
<dbReference type="PROSITE" id="PS50102">
    <property type="entry name" value="RRM"/>
    <property type="match status" value="1"/>
</dbReference>
<dbReference type="SMART" id="SM00360">
    <property type="entry name" value="RRM"/>
    <property type="match status" value="1"/>
</dbReference>
<feature type="compositionally biased region" description="Basic and acidic residues" evidence="6">
    <location>
        <begin position="354"/>
        <end position="364"/>
    </location>
</feature>
<comment type="similarity">
    <text evidence="2">Belongs to the RENT3 family.</text>
</comment>
<dbReference type="CDD" id="cd12455">
    <property type="entry name" value="RRM_like_Smg4_UPF3"/>
    <property type="match status" value="1"/>
</dbReference>
<feature type="compositionally biased region" description="Basic and acidic residues" evidence="6">
    <location>
        <begin position="267"/>
        <end position="285"/>
    </location>
</feature>
<keyword evidence="5" id="KW-0694">RNA-binding</keyword>
<feature type="compositionally biased region" description="Low complexity" evidence="6">
    <location>
        <begin position="608"/>
        <end position="630"/>
    </location>
</feature>
<feature type="region of interest" description="Disordered" evidence="6">
    <location>
        <begin position="1"/>
        <end position="76"/>
    </location>
</feature>
<dbReference type="InterPro" id="IPR039722">
    <property type="entry name" value="Upf3"/>
</dbReference>
<proteinExistence type="inferred from homology"/>
<dbReference type="PANTHER" id="PTHR13112:SF0">
    <property type="entry name" value="FI21285P1"/>
    <property type="match status" value="1"/>
</dbReference>
<dbReference type="PANTHER" id="PTHR13112">
    <property type="entry name" value="UPF3 REGULATOR OF NONSENSE TRANSCRIPTS-LIKE PROTEIN"/>
    <property type="match status" value="1"/>
</dbReference>
<name>A0ABR0T1J6_9HYPO</name>
<dbReference type="Gene3D" id="3.30.70.330">
    <property type="match status" value="2"/>
</dbReference>
<feature type="compositionally biased region" description="Low complexity" evidence="6">
    <location>
        <begin position="566"/>
        <end position="589"/>
    </location>
</feature>
<feature type="region of interest" description="Disordered" evidence="6">
    <location>
        <begin position="559"/>
        <end position="630"/>
    </location>
</feature>
<evidence type="ECO:0000256" key="3">
    <source>
        <dbReference type="ARBA" id="ARBA00023161"/>
    </source>
</evidence>
<evidence type="ECO:0000256" key="1">
    <source>
        <dbReference type="ARBA" id="ARBA00004123"/>
    </source>
</evidence>
<evidence type="ECO:0000256" key="4">
    <source>
        <dbReference type="ARBA" id="ARBA00023242"/>
    </source>
</evidence>
<reference evidence="8 9" key="1">
    <citation type="submission" date="2024-01" db="EMBL/GenBank/DDBJ databases">
        <title>Complete genome of Cladobotryum mycophilum ATHUM6906.</title>
        <authorList>
            <person name="Christinaki A.C."/>
            <person name="Myridakis A.I."/>
            <person name="Kouvelis V.N."/>
        </authorList>
    </citation>
    <scope>NUCLEOTIDE SEQUENCE [LARGE SCALE GENOMIC DNA]</scope>
    <source>
        <strain evidence="8 9">ATHUM6906</strain>
    </source>
</reference>
<dbReference type="Pfam" id="PF03467">
    <property type="entry name" value="Smg4_UPF3"/>
    <property type="match status" value="1"/>
</dbReference>
<dbReference type="EMBL" id="JAVFKD010000001">
    <property type="protein sequence ID" value="KAK5997890.1"/>
    <property type="molecule type" value="Genomic_DNA"/>
</dbReference>
<gene>
    <name evidence="8" type="ORF">PT974_00256</name>
</gene>
<organism evidence="8 9">
    <name type="scientific">Cladobotryum mycophilum</name>
    <dbReference type="NCBI Taxonomy" id="491253"/>
    <lineage>
        <taxon>Eukaryota</taxon>
        <taxon>Fungi</taxon>
        <taxon>Dikarya</taxon>
        <taxon>Ascomycota</taxon>
        <taxon>Pezizomycotina</taxon>
        <taxon>Sordariomycetes</taxon>
        <taxon>Hypocreomycetidae</taxon>
        <taxon>Hypocreales</taxon>
        <taxon>Hypocreaceae</taxon>
        <taxon>Cladobotryum</taxon>
    </lineage>
</organism>
<feature type="compositionally biased region" description="Polar residues" evidence="6">
    <location>
        <begin position="453"/>
        <end position="467"/>
    </location>
</feature>
<evidence type="ECO:0000313" key="8">
    <source>
        <dbReference type="EMBL" id="KAK5997890.1"/>
    </source>
</evidence>
<feature type="domain" description="RRM" evidence="7">
    <location>
        <begin position="489"/>
        <end position="555"/>
    </location>
</feature>
<dbReference type="InterPro" id="IPR035979">
    <property type="entry name" value="RBD_domain_sf"/>
</dbReference>
<evidence type="ECO:0000313" key="9">
    <source>
        <dbReference type="Proteomes" id="UP001338125"/>
    </source>
</evidence>
<feature type="compositionally biased region" description="Low complexity" evidence="6">
    <location>
        <begin position="384"/>
        <end position="412"/>
    </location>
</feature>
<evidence type="ECO:0000259" key="7">
    <source>
        <dbReference type="PROSITE" id="PS50102"/>
    </source>
</evidence>
<comment type="caution">
    <text evidence="8">The sequence shown here is derived from an EMBL/GenBank/DDBJ whole genome shotgun (WGS) entry which is preliminary data.</text>
</comment>
<evidence type="ECO:0000256" key="2">
    <source>
        <dbReference type="ARBA" id="ARBA00005991"/>
    </source>
</evidence>
<accession>A0ABR0T1J6</accession>
<keyword evidence="4" id="KW-0539">Nucleus</keyword>
<sequence>MSAHAPQVLSRRTNGLLPAGATQTNESSKGKAAAENSAARPARMKASSDRGSEAKSTNDADTPRASRTKTPSEGEKLVIRRLPPGMTQDEFTFILGPEWETGKGKVDWFYYARGKISNDPSKPSRPGRAYIHLMRKDYIVALSEIVRAATWEDARHTFTNPSLIGPPSLEFAAYKKVPGNKKRSDARQGTIDQDPEFMAFLEALANPTPLRESIDNEETEEIAKTEVTTTPLIEYLKEKKANKSKEAAVAKSAKHRQETSTSKGKSSAKEEDGSKPEKAPSKETVKILTKKAATEQAAEVAKNIASQITSATATSNTTTTEAQPKSRRAGIAQAARILQRDLGLSPGSAHRRARQDAAKAEVDPKPSTNGKDTAPATNENQSSPAQPAEPTTTQPAKPQSTASAAAKSQSSSRRGRGNKTAEKGKNTESTSTEKLVTAPPVILKKKSGGDTEAAQSSTNAPSAPQTTTSRWISEIVCPPKKSVVSPNVTRGFVKHANPSQGITEAVLKQALETFGTITFIEMDKRKGFAYVDFSEHAGLVKAVSASPVTVAQGTVQVLERKDKKPASSNGAAAPATPAATSSSTTAVPTEKGSTSRGRRGRGGGAKSNAATNGNQATATTNGTSTTNGGG</sequence>
<dbReference type="InterPro" id="IPR012677">
    <property type="entry name" value="Nucleotide-bd_a/b_plait_sf"/>
</dbReference>